<keyword evidence="5 6" id="KW-0472">Membrane</keyword>
<keyword evidence="2" id="KW-1003">Cell membrane</keyword>
<dbReference type="AlphaFoldDB" id="A0A372P036"/>
<evidence type="ECO:0000256" key="3">
    <source>
        <dbReference type="ARBA" id="ARBA00022692"/>
    </source>
</evidence>
<evidence type="ECO:0000256" key="2">
    <source>
        <dbReference type="ARBA" id="ARBA00022475"/>
    </source>
</evidence>
<dbReference type="RefSeq" id="WP_117391298.1">
    <property type="nucleotide sequence ID" value="NZ_QWDC01000001.1"/>
</dbReference>
<protein>
    <recommendedName>
        <fullName evidence="9">Cellulose biosynthesis cyclic di-GMP-binding regulatory protein BcsB</fullName>
    </recommendedName>
</protein>
<evidence type="ECO:0000256" key="4">
    <source>
        <dbReference type="ARBA" id="ARBA00022989"/>
    </source>
</evidence>
<dbReference type="EMBL" id="QWDC01000001">
    <property type="protein sequence ID" value="RFZ95748.1"/>
    <property type="molecule type" value="Genomic_DNA"/>
</dbReference>
<evidence type="ECO:0000256" key="5">
    <source>
        <dbReference type="ARBA" id="ARBA00023136"/>
    </source>
</evidence>
<sequence length="697" mass="78585">MKRLFTLLAFILLTTFAFGQAQKIISFKSMGHNDDEPIFGMSGAISFYFKITPQYEMNGSKLVLFIEPSQALIREKSYINLFIGTKPVYSGRLTKDSIQQIKINLSRADVPADNYLKMQVKTALTITDDQCRDLDNPAMWVKVKNYSYLSLTKSNKNFFTNINISNCFDTKTAIVYNSNPTLHDLKAVAWAYARLKKTQQRNIGVYQIDQLPDTVRNYIMVGAINTLPEAQRSLIKVSPQSNQGLLYLNKSVTTVTDTITNMINVNGKFVPTRAVSQEVVPSEVLFVTGGDDAGYEKTITALGNMNVLNSTFGDYLLINKAQNTFFKTIDENRSKLTFKQIGGVSDFLSGIGSLKSAFNFKNSDFSFTPKEVEIRVVANYSALNPGDRGFFNIYLNGLLLSSEKLDASGKLNTSVTINRYQHHKYNTLECEFRFYPNAGNCKNSFTNFFAELDVDKSYLESKNPFITSDLSFYQYPEAFNRGTTRIVVSKPYAKYAAGAMGEIIYELNNNINANNFPEFSYSDELTSTDLKKNNVIALLSKDDQMFKNGEFPDAPIKFDKNFRLYNTDNNSVVYSLSDTTSNGLAQIFYGRSNNATLVLTATGKHLAEAFLAASKSITEQLSTLSSNVCISDVNNNKYLFNINKSSDNLEYIDTKSALTRFWDNYNLYILLGILVLILLSFLYIRSRVQKSQELFND</sequence>
<evidence type="ECO:0000256" key="1">
    <source>
        <dbReference type="ARBA" id="ARBA00004162"/>
    </source>
</evidence>
<evidence type="ECO:0000313" key="8">
    <source>
        <dbReference type="Proteomes" id="UP000264217"/>
    </source>
</evidence>
<evidence type="ECO:0000313" key="7">
    <source>
        <dbReference type="EMBL" id="RFZ95748.1"/>
    </source>
</evidence>
<feature type="transmembrane region" description="Helical" evidence="6">
    <location>
        <begin position="665"/>
        <end position="684"/>
    </location>
</feature>
<dbReference type="GO" id="GO:0006011">
    <property type="term" value="P:UDP-alpha-D-glucose metabolic process"/>
    <property type="evidence" value="ECO:0007669"/>
    <property type="project" value="InterPro"/>
</dbReference>
<evidence type="ECO:0000256" key="6">
    <source>
        <dbReference type="SAM" id="Phobius"/>
    </source>
</evidence>
<keyword evidence="8" id="KW-1185">Reference proteome</keyword>
<gene>
    <name evidence="7" type="ORF">D0C36_09580</name>
</gene>
<dbReference type="PANTHER" id="PTHR39083:SF1">
    <property type="entry name" value="CYCLIC DI-GMP-BINDING PROTEIN"/>
    <property type="match status" value="1"/>
</dbReference>
<organism evidence="7 8">
    <name type="scientific">Mucilaginibacter conchicola</name>
    <dbReference type="NCBI Taxonomy" id="2303333"/>
    <lineage>
        <taxon>Bacteria</taxon>
        <taxon>Pseudomonadati</taxon>
        <taxon>Bacteroidota</taxon>
        <taxon>Sphingobacteriia</taxon>
        <taxon>Sphingobacteriales</taxon>
        <taxon>Sphingobacteriaceae</taxon>
        <taxon>Mucilaginibacter</taxon>
    </lineage>
</organism>
<name>A0A372P036_9SPHI</name>
<keyword evidence="4 6" id="KW-1133">Transmembrane helix</keyword>
<dbReference type="PANTHER" id="PTHR39083">
    <property type="entry name" value="CYCLIC DI-GMP-BINDING PROTEIN"/>
    <property type="match status" value="1"/>
</dbReference>
<comment type="subcellular location">
    <subcellularLocation>
        <location evidence="1">Cell membrane</location>
        <topology evidence="1">Single-pass membrane protein</topology>
    </subcellularLocation>
</comment>
<keyword evidence="3 6" id="KW-0812">Transmembrane</keyword>
<dbReference type="GO" id="GO:0005886">
    <property type="term" value="C:plasma membrane"/>
    <property type="evidence" value="ECO:0007669"/>
    <property type="project" value="UniProtKB-SubCell"/>
</dbReference>
<dbReference type="Pfam" id="PF03170">
    <property type="entry name" value="BcsB"/>
    <property type="match status" value="1"/>
</dbReference>
<comment type="caution">
    <text evidence="7">The sequence shown here is derived from an EMBL/GenBank/DDBJ whole genome shotgun (WGS) entry which is preliminary data.</text>
</comment>
<dbReference type="Gene3D" id="2.60.120.260">
    <property type="entry name" value="Galactose-binding domain-like"/>
    <property type="match status" value="2"/>
</dbReference>
<accession>A0A372P036</accession>
<dbReference type="Proteomes" id="UP000264217">
    <property type="component" value="Unassembled WGS sequence"/>
</dbReference>
<proteinExistence type="predicted"/>
<reference evidence="7 8" key="1">
    <citation type="submission" date="2018-08" db="EMBL/GenBank/DDBJ databases">
        <title>Mucilaginibacter sp. MYSH2.</title>
        <authorList>
            <person name="Seo T."/>
        </authorList>
    </citation>
    <scope>NUCLEOTIDE SEQUENCE [LARGE SCALE GENOMIC DNA]</scope>
    <source>
        <strain evidence="7 8">MYSH2</strain>
    </source>
</reference>
<dbReference type="InterPro" id="IPR018513">
    <property type="entry name" value="Cell_synthase_bac"/>
</dbReference>
<evidence type="ECO:0008006" key="9">
    <source>
        <dbReference type="Google" id="ProtNLM"/>
    </source>
</evidence>
<dbReference type="OrthoDB" id="9766924at2"/>